<gene>
    <name evidence="2" type="ORF">JW744_02365</name>
</gene>
<accession>A0A938YX39</accession>
<comment type="caution">
    <text evidence="2">The sequence shown here is derived from an EMBL/GenBank/DDBJ whole genome shotgun (WGS) entry which is preliminary data.</text>
</comment>
<dbReference type="EMBL" id="JAFGDB010000039">
    <property type="protein sequence ID" value="MBN2067286.1"/>
    <property type="molecule type" value="Genomic_DNA"/>
</dbReference>
<reference evidence="2" key="1">
    <citation type="submission" date="2021-01" db="EMBL/GenBank/DDBJ databases">
        <title>Active Sulfur Cycling in an Early Earth Analoge.</title>
        <authorList>
            <person name="Hahn C.R."/>
            <person name="Youssef N.H."/>
            <person name="Elshahed M."/>
        </authorList>
    </citation>
    <scope>NUCLEOTIDE SEQUENCE</scope>
    <source>
        <strain evidence="2">Zod_Metabat.1151</strain>
    </source>
</reference>
<evidence type="ECO:0000313" key="2">
    <source>
        <dbReference type="EMBL" id="MBN2067286.1"/>
    </source>
</evidence>
<organism evidence="2 3">
    <name type="scientific">Candidatus Iainarchaeum sp</name>
    <dbReference type="NCBI Taxonomy" id="3101447"/>
    <lineage>
        <taxon>Archaea</taxon>
        <taxon>Candidatus Iainarchaeota</taxon>
        <taxon>Candidatus Iainarchaeia</taxon>
        <taxon>Candidatus Iainarchaeales</taxon>
        <taxon>Candidatus Iainarchaeaceae</taxon>
        <taxon>Candidatus Iainarchaeum</taxon>
    </lineage>
</organism>
<dbReference type="AlphaFoldDB" id="A0A938YX39"/>
<evidence type="ECO:0000256" key="1">
    <source>
        <dbReference type="SAM" id="MobiDB-lite"/>
    </source>
</evidence>
<evidence type="ECO:0000313" key="3">
    <source>
        <dbReference type="Proteomes" id="UP000809243"/>
    </source>
</evidence>
<name>A0A938YX39_9ARCH</name>
<dbReference type="Proteomes" id="UP000809243">
    <property type="component" value="Unassembled WGS sequence"/>
</dbReference>
<feature type="region of interest" description="Disordered" evidence="1">
    <location>
        <begin position="1"/>
        <end position="52"/>
    </location>
</feature>
<feature type="compositionally biased region" description="Basic and acidic residues" evidence="1">
    <location>
        <begin position="22"/>
        <end position="52"/>
    </location>
</feature>
<proteinExistence type="predicted"/>
<sequence>MRLPKWPWGGKKKTGSNLSRAYLDERNRMMGERERERKDVLGLGDKTAEKEQAKNKAKEQAAAMEKAKANMAAKEKQAIAMMAEKAATLQFFVEACRKKGLDPKKAFAHYCSELRRDEDVTDQEVVLRMRVNARRKAGENVRFSATGFYARLIVKKYLS</sequence>
<protein>
    <submittedName>
        <fullName evidence="2">Uncharacterized protein</fullName>
    </submittedName>
</protein>